<evidence type="ECO:0000313" key="3">
    <source>
        <dbReference type="EMBL" id="TWI52113.1"/>
    </source>
</evidence>
<evidence type="ECO:0000259" key="1">
    <source>
        <dbReference type="Pfam" id="PF08241"/>
    </source>
</evidence>
<evidence type="ECO:0000313" key="5">
    <source>
        <dbReference type="Proteomes" id="UP000321392"/>
    </source>
</evidence>
<dbReference type="Proteomes" id="UP000321392">
    <property type="component" value="Unassembled WGS sequence"/>
</dbReference>
<dbReference type="GO" id="GO:0008757">
    <property type="term" value="F:S-adenosylmethionine-dependent methyltransferase activity"/>
    <property type="evidence" value="ECO:0007669"/>
    <property type="project" value="InterPro"/>
</dbReference>
<dbReference type="SUPFAM" id="SSF53335">
    <property type="entry name" value="S-adenosyl-L-methionine-dependent methyltransferases"/>
    <property type="match status" value="1"/>
</dbReference>
<sequence length="191" mass="21895">MVVIEKYYPNWRNLDIHESSPGNRGASLKLKNNSKNYLATQYYPNEEFGAVINNFQNEDLENQTFNDCSFDLVISQDVMEHVYNPEKAFSEIARTLRKGGAHIFTLPIINKHMKTEIWAVKGENGEPIFTNKPEWHSNVVDANGSPVTMHWGFDIVDFINEKSGLKTIIEHIDDLHYGIRGELIEVLVSVK</sequence>
<comment type="caution">
    <text evidence="3">The sequence shown here is derived from an EMBL/GenBank/DDBJ whole genome shotgun (WGS) entry which is preliminary data.</text>
</comment>
<dbReference type="InterPro" id="IPR029063">
    <property type="entry name" value="SAM-dependent_MTases_sf"/>
</dbReference>
<keyword evidence="3" id="KW-0808">Transferase</keyword>
<dbReference type="Pfam" id="PF08241">
    <property type="entry name" value="Methyltransf_11"/>
    <property type="match status" value="1"/>
</dbReference>
<organism evidence="3 5">
    <name type="scientific">Flavobacterium glaciei</name>
    <dbReference type="NCBI Taxonomy" id="386300"/>
    <lineage>
        <taxon>Bacteria</taxon>
        <taxon>Pseudomonadati</taxon>
        <taxon>Bacteroidota</taxon>
        <taxon>Flavobacteriia</taxon>
        <taxon>Flavobacteriales</taxon>
        <taxon>Flavobacteriaceae</taxon>
        <taxon>Flavobacterium</taxon>
    </lineage>
</organism>
<protein>
    <submittedName>
        <fullName evidence="3">Methyltransferase family protein</fullName>
    </submittedName>
</protein>
<keyword evidence="4" id="KW-1185">Reference proteome</keyword>
<dbReference type="AlphaFoldDB" id="A0A562Q5W0"/>
<feature type="domain" description="Methyltransferase type 11" evidence="1">
    <location>
        <begin position="40"/>
        <end position="104"/>
    </location>
</feature>
<name>A0A562Q5W0_9FLAO</name>
<gene>
    <name evidence="2" type="ORF">DFR66_101255</name>
    <name evidence="3" type="ORF">IQ02_00252</name>
</gene>
<dbReference type="Proteomes" id="UP000254518">
    <property type="component" value="Unassembled WGS sequence"/>
</dbReference>
<reference evidence="2 4" key="2">
    <citation type="submission" date="2018-07" db="EMBL/GenBank/DDBJ databases">
        <title>Genomic Encyclopedia of Type Strains, Phase IV (KMG-IV): sequencing the most valuable type-strain genomes for metagenomic binning, comparative biology and taxonomic classification.</title>
        <authorList>
            <person name="Goeker M."/>
        </authorList>
    </citation>
    <scope>NUCLEOTIDE SEQUENCE [LARGE SCALE GENOMIC DNA]</scope>
    <source>
        <strain evidence="2 4">DSM 19728</strain>
    </source>
</reference>
<accession>A0A562Q5W0</accession>
<reference evidence="3 5" key="1">
    <citation type="journal article" date="2015" name="Stand. Genomic Sci.">
        <title>Genomic Encyclopedia of Bacterial and Archaeal Type Strains, Phase III: the genomes of soil and plant-associated and newly described type strains.</title>
        <authorList>
            <person name="Whitman W.B."/>
            <person name="Woyke T."/>
            <person name="Klenk H.P."/>
            <person name="Zhou Y."/>
            <person name="Lilburn T.G."/>
            <person name="Beck B.J."/>
            <person name="De Vos P."/>
            <person name="Vandamme P."/>
            <person name="Eisen J.A."/>
            <person name="Garrity G."/>
            <person name="Hugenholtz P."/>
            <person name="Kyrpides N.C."/>
        </authorList>
    </citation>
    <scope>NUCLEOTIDE SEQUENCE [LARGE SCALE GENOMIC DNA]</scope>
    <source>
        <strain evidence="3 5">CGMCC 1.5380</strain>
    </source>
</reference>
<keyword evidence="3" id="KW-0489">Methyltransferase</keyword>
<evidence type="ECO:0000313" key="4">
    <source>
        <dbReference type="Proteomes" id="UP000254518"/>
    </source>
</evidence>
<dbReference type="GO" id="GO:0032259">
    <property type="term" value="P:methylation"/>
    <property type="evidence" value="ECO:0007669"/>
    <property type="project" value="UniProtKB-KW"/>
</dbReference>
<proteinExistence type="predicted"/>
<dbReference type="EMBL" id="QQBA01000001">
    <property type="protein sequence ID" value="RDI58327.1"/>
    <property type="molecule type" value="Genomic_DNA"/>
</dbReference>
<reference evidence="3" key="3">
    <citation type="submission" date="2019-07" db="EMBL/GenBank/DDBJ databases">
        <authorList>
            <person name="Whitman W."/>
            <person name="Huntemann M."/>
            <person name="Clum A."/>
            <person name="Pillay M."/>
            <person name="Palaniappan K."/>
            <person name="Varghese N."/>
            <person name="Mikhailova N."/>
            <person name="Stamatis D."/>
            <person name="Reddy T."/>
            <person name="Daum C."/>
            <person name="Shapiro N."/>
            <person name="Ivanova N."/>
            <person name="Kyrpides N."/>
            <person name="Woyke T."/>
        </authorList>
    </citation>
    <scope>NUCLEOTIDE SEQUENCE</scope>
    <source>
        <strain evidence="3">CGMCC 1.5380</strain>
    </source>
</reference>
<dbReference type="InterPro" id="IPR013216">
    <property type="entry name" value="Methyltransf_11"/>
</dbReference>
<dbReference type="Gene3D" id="3.40.50.150">
    <property type="entry name" value="Vaccinia Virus protein VP39"/>
    <property type="match status" value="1"/>
</dbReference>
<dbReference type="EMBL" id="VLKX01000001">
    <property type="protein sequence ID" value="TWI52113.1"/>
    <property type="molecule type" value="Genomic_DNA"/>
</dbReference>
<evidence type="ECO:0000313" key="2">
    <source>
        <dbReference type="EMBL" id="RDI58327.1"/>
    </source>
</evidence>